<dbReference type="Proteomes" id="UP000747542">
    <property type="component" value="Unassembled WGS sequence"/>
</dbReference>
<evidence type="ECO:0000313" key="3">
    <source>
        <dbReference type="Proteomes" id="UP000747542"/>
    </source>
</evidence>
<keyword evidence="3" id="KW-1185">Reference proteome</keyword>
<accession>A0A8J5JFS3</accession>
<comment type="caution">
    <text evidence="2">The sequence shown here is derived from an EMBL/GenBank/DDBJ whole genome shotgun (WGS) entry which is preliminary data.</text>
</comment>
<proteinExistence type="predicted"/>
<feature type="region of interest" description="Disordered" evidence="1">
    <location>
        <begin position="1"/>
        <end position="24"/>
    </location>
</feature>
<feature type="compositionally biased region" description="Polar residues" evidence="1">
    <location>
        <begin position="1"/>
        <end position="10"/>
    </location>
</feature>
<sequence length="73" mass="8338">MRDPNMSASQLKKAHPHPPVNVSEQTIQRRLQKELHLFPVKLHENYFSWTECAVSDLLLQENTSTGAKNNGIL</sequence>
<organism evidence="2 3">
    <name type="scientific">Homarus americanus</name>
    <name type="common">American lobster</name>
    <dbReference type="NCBI Taxonomy" id="6706"/>
    <lineage>
        <taxon>Eukaryota</taxon>
        <taxon>Metazoa</taxon>
        <taxon>Ecdysozoa</taxon>
        <taxon>Arthropoda</taxon>
        <taxon>Crustacea</taxon>
        <taxon>Multicrustacea</taxon>
        <taxon>Malacostraca</taxon>
        <taxon>Eumalacostraca</taxon>
        <taxon>Eucarida</taxon>
        <taxon>Decapoda</taxon>
        <taxon>Pleocyemata</taxon>
        <taxon>Astacidea</taxon>
        <taxon>Nephropoidea</taxon>
        <taxon>Nephropidae</taxon>
        <taxon>Homarus</taxon>
    </lineage>
</organism>
<evidence type="ECO:0000256" key="1">
    <source>
        <dbReference type="SAM" id="MobiDB-lite"/>
    </source>
</evidence>
<name>A0A8J5JFS3_HOMAM</name>
<gene>
    <name evidence="2" type="ORF">Hamer_G026063</name>
</gene>
<evidence type="ECO:0000313" key="2">
    <source>
        <dbReference type="EMBL" id="KAG7156840.1"/>
    </source>
</evidence>
<dbReference type="EMBL" id="JAHLQT010038574">
    <property type="protein sequence ID" value="KAG7156840.1"/>
    <property type="molecule type" value="Genomic_DNA"/>
</dbReference>
<dbReference type="AlphaFoldDB" id="A0A8J5JFS3"/>
<protein>
    <submittedName>
        <fullName evidence="2">Uncharacterized protein</fullName>
    </submittedName>
</protein>
<reference evidence="2" key="1">
    <citation type="journal article" date="2021" name="Sci. Adv.">
        <title>The American lobster genome reveals insights on longevity, neural, and immune adaptations.</title>
        <authorList>
            <person name="Polinski J.M."/>
            <person name="Zimin A.V."/>
            <person name="Clark K.F."/>
            <person name="Kohn A.B."/>
            <person name="Sadowski N."/>
            <person name="Timp W."/>
            <person name="Ptitsyn A."/>
            <person name="Khanna P."/>
            <person name="Romanova D.Y."/>
            <person name="Williams P."/>
            <person name="Greenwood S.J."/>
            <person name="Moroz L.L."/>
            <person name="Walt D.R."/>
            <person name="Bodnar A.G."/>
        </authorList>
    </citation>
    <scope>NUCLEOTIDE SEQUENCE</scope>
    <source>
        <strain evidence="2">GMGI-L3</strain>
    </source>
</reference>